<evidence type="ECO:0008006" key="3">
    <source>
        <dbReference type="Google" id="ProtNLM"/>
    </source>
</evidence>
<keyword evidence="2" id="KW-1185">Reference proteome</keyword>
<organism evidence="1 2">
    <name type="scientific">Cirrhinus molitorella</name>
    <name type="common">mud carp</name>
    <dbReference type="NCBI Taxonomy" id="172907"/>
    <lineage>
        <taxon>Eukaryota</taxon>
        <taxon>Metazoa</taxon>
        <taxon>Chordata</taxon>
        <taxon>Craniata</taxon>
        <taxon>Vertebrata</taxon>
        <taxon>Euteleostomi</taxon>
        <taxon>Actinopterygii</taxon>
        <taxon>Neopterygii</taxon>
        <taxon>Teleostei</taxon>
        <taxon>Ostariophysi</taxon>
        <taxon>Cypriniformes</taxon>
        <taxon>Cyprinidae</taxon>
        <taxon>Labeoninae</taxon>
        <taxon>Labeonini</taxon>
        <taxon>Cirrhinus</taxon>
    </lineage>
</organism>
<dbReference type="Proteomes" id="UP001558613">
    <property type="component" value="Unassembled WGS sequence"/>
</dbReference>
<dbReference type="EMBL" id="JAYMGO010000024">
    <property type="protein sequence ID" value="KAL1248972.1"/>
    <property type="molecule type" value="Genomic_DNA"/>
</dbReference>
<gene>
    <name evidence="1" type="ORF">QQF64_022290</name>
</gene>
<proteinExistence type="predicted"/>
<sequence>MVVLVSALVVSSSALELLSSAQCAIVVLSSAYFTLEILSSACSVLVLISPDNSTLFPPLPAPLVCFLSTTLLIEW</sequence>
<evidence type="ECO:0000313" key="1">
    <source>
        <dbReference type="EMBL" id="KAL1248972.1"/>
    </source>
</evidence>
<name>A0ABR3L7W5_9TELE</name>
<protein>
    <recommendedName>
        <fullName evidence="3">Secreted protein</fullName>
    </recommendedName>
</protein>
<comment type="caution">
    <text evidence="1">The sequence shown here is derived from an EMBL/GenBank/DDBJ whole genome shotgun (WGS) entry which is preliminary data.</text>
</comment>
<reference evidence="1 2" key="1">
    <citation type="submission" date="2023-09" db="EMBL/GenBank/DDBJ databases">
        <authorList>
            <person name="Wang M."/>
        </authorList>
    </citation>
    <scope>NUCLEOTIDE SEQUENCE [LARGE SCALE GENOMIC DNA]</scope>
    <source>
        <strain evidence="1">GT-2023</strain>
        <tissue evidence="1">Liver</tissue>
    </source>
</reference>
<evidence type="ECO:0000313" key="2">
    <source>
        <dbReference type="Proteomes" id="UP001558613"/>
    </source>
</evidence>
<accession>A0ABR3L7W5</accession>